<dbReference type="UniPathway" id="UPA00035">
    <property type="reaction ID" value="UER00040"/>
</dbReference>
<evidence type="ECO:0000256" key="1">
    <source>
        <dbReference type="ARBA" id="ARBA00004873"/>
    </source>
</evidence>
<dbReference type="GeneID" id="18919837"/>
<dbReference type="PANTHER" id="PTHR11236:SF9">
    <property type="entry name" value="ANTHRANILATE SYNTHASE COMPONENT 1"/>
    <property type="match status" value="1"/>
</dbReference>
<dbReference type="NCBIfam" id="TIGR00564">
    <property type="entry name" value="trpE_most"/>
    <property type="match status" value="1"/>
</dbReference>
<evidence type="ECO:0000256" key="5">
    <source>
        <dbReference type="ARBA" id="ARBA00022822"/>
    </source>
</evidence>
<dbReference type="PRINTS" id="PR00095">
    <property type="entry name" value="ANTSNTHASEI"/>
</dbReference>
<dbReference type="Gene3D" id="3.60.120.10">
    <property type="entry name" value="Anthranilate synthase"/>
    <property type="match status" value="1"/>
</dbReference>
<dbReference type="RefSeq" id="XP_007402328.1">
    <property type="nucleotide sequence ID" value="XM_007402266.1"/>
</dbReference>
<reference evidence="10 11" key="1">
    <citation type="journal article" date="2012" name="BMC Genomics">
        <title>Comparative genomics of the white-rot fungi, Phanerochaete carnosa and P. chrysosporium, to elucidate the genetic basis of the distinct wood types they colonize.</title>
        <authorList>
            <person name="Suzuki H."/>
            <person name="MacDonald J."/>
            <person name="Syed K."/>
            <person name="Salamov A."/>
            <person name="Hori C."/>
            <person name="Aerts A."/>
            <person name="Henrissat B."/>
            <person name="Wiebenga A."/>
            <person name="vanKuyk P.A."/>
            <person name="Barry K."/>
            <person name="Lindquist E."/>
            <person name="LaButti K."/>
            <person name="Lapidus A."/>
            <person name="Lucas S."/>
            <person name="Coutinho P."/>
            <person name="Gong Y."/>
            <person name="Samejima M."/>
            <person name="Mahadevan R."/>
            <person name="Abou-Zaid M."/>
            <person name="de Vries R.P."/>
            <person name="Igarashi K."/>
            <person name="Yadav J.S."/>
            <person name="Grigoriev I.V."/>
            <person name="Master E.R."/>
        </authorList>
    </citation>
    <scope>NUCLEOTIDE SEQUENCE [LARGE SCALE GENOMIC DNA]</scope>
    <source>
        <strain evidence="10 11">HHB-10118-sp</strain>
    </source>
</reference>
<dbReference type="OrthoDB" id="1865897at2759"/>
<dbReference type="InterPro" id="IPR019999">
    <property type="entry name" value="Anth_synth_I-like"/>
</dbReference>
<keyword evidence="5" id="KW-0822">Tryptophan biosynthesis</keyword>
<keyword evidence="6" id="KW-0057">Aromatic amino acid biosynthesis</keyword>
<evidence type="ECO:0000259" key="8">
    <source>
        <dbReference type="Pfam" id="PF00425"/>
    </source>
</evidence>
<dbReference type="STRING" id="650164.K5VRB5"/>
<name>K5VRB5_PHACS</name>
<accession>K5VRB5</accession>
<protein>
    <recommendedName>
        <fullName evidence="3">anthranilate synthase</fullName>
        <ecNumber evidence="3">4.1.3.27</ecNumber>
    </recommendedName>
</protein>
<evidence type="ECO:0000313" key="10">
    <source>
        <dbReference type="EMBL" id="EKM49119.1"/>
    </source>
</evidence>
<dbReference type="EMBL" id="JH930542">
    <property type="protein sequence ID" value="EKM49119.1"/>
    <property type="molecule type" value="Genomic_DNA"/>
</dbReference>
<dbReference type="SUPFAM" id="SSF56322">
    <property type="entry name" value="ADC synthase"/>
    <property type="match status" value="1"/>
</dbReference>
<evidence type="ECO:0000256" key="3">
    <source>
        <dbReference type="ARBA" id="ARBA00012266"/>
    </source>
</evidence>
<evidence type="ECO:0000256" key="4">
    <source>
        <dbReference type="ARBA" id="ARBA00022605"/>
    </source>
</evidence>
<organism evidence="10 11">
    <name type="scientific">Phanerochaete carnosa (strain HHB-10118-sp)</name>
    <name type="common">White-rot fungus</name>
    <name type="synonym">Peniophora carnosa</name>
    <dbReference type="NCBI Taxonomy" id="650164"/>
    <lineage>
        <taxon>Eukaryota</taxon>
        <taxon>Fungi</taxon>
        <taxon>Dikarya</taxon>
        <taxon>Basidiomycota</taxon>
        <taxon>Agaricomycotina</taxon>
        <taxon>Agaricomycetes</taxon>
        <taxon>Polyporales</taxon>
        <taxon>Phanerochaetaceae</taxon>
        <taxon>Phanerochaete</taxon>
    </lineage>
</organism>
<dbReference type="FunCoup" id="K5VRB5">
    <property type="interactions" value="121"/>
</dbReference>
<evidence type="ECO:0000256" key="2">
    <source>
        <dbReference type="ARBA" id="ARBA00009562"/>
    </source>
</evidence>
<dbReference type="KEGG" id="pco:PHACADRAFT_33618"/>
<keyword evidence="11" id="KW-1185">Reference proteome</keyword>
<dbReference type="InParanoid" id="K5VRB5"/>
<feature type="domain" description="Chorismate-utilising enzyme C-terminal" evidence="8">
    <location>
        <begin position="227"/>
        <end position="481"/>
    </location>
</feature>
<proteinExistence type="inferred from homology"/>
<dbReference type="GO" id="GO:0000162">
    <property type="term" value="P:L-tryptophan biosynthetic process"/>
    <property type="evidence" value="ECO:0007669"/>
    <property type="project" value="UniProtKB-UniPathway"/>
</dbReference>
<sequence>MDVERLPAYPPLSLVEQLILKEKRGNCVPVFVELPGDLLTPCTAYLRISKESEYSFLLESVVNGENLARYSFVGADPFKVIKTGPNELIKGDPTGPLQQELAQHRYVKLPEVPTFTGGAIGYVAYDCIQHFEPKTTRATKDTLGLPESVFMLADTIVIYDHLFQTVKAVSHIFFPDGMSSNNLPFMYETAVSKARRLAKLILEPITPEIPQPPITTIGTEAVSNVGKEGYEGFVTKLKEHIVAGDIIQAVPSQRLTRPTSLHPFNVYRHLRRVNPSPYMFYLDCGGLKIVGASPETLCKVEKNKVFNHAIAGTVKRGKTPEEDERLGQELLNSEKDRAEHIMLVDLARNDVNRVCQPKTVKVDHLMRLERFSHVIHLTSQVSGLLREGKTRFDAFRSIFPAGTVSGAPKIKAIEIVYELEQDRRGVYAGAVGRFDFAEDEMDVCIAIRTTVFKNGTAYLQAGGGIVFDSIEEDEYIETVNKLQGNLRAIEQAES</sequence>
<dbReference type="InterPro" id="IPR006805">
    <property type="entry name" value="Anth_synth_I_N"/>
</dbReference>
<dbReference type="EC" id="4.1.3.27" evidence="3"/>
<dbReference type="InterPro" id="IPR015890">
    <property type="entry name" value="Chorismate_C"/>
</dbReference>
<evidence type="ECO:0000313" key="11">
    <source>
        <dbReference type="Proteomes" id="UP000008370"/>
    </source>
</evidence>
<dbReference type="GO" id="GO:0004049">
    <property type="term" value="F:anthranilate synthase activity"/>
    <property type="evidence" value="ECO:0007669"/>
    <property type="project" value="UniProtKB-EC"/>
</dbReference>
<comment type="similarity">
    <text evidence="2">Belongs to the anthranilate synthase component I family.</text>
</comment>
<keyword evidence="4" id="KW-0028">Amino-acid biosynthesis</keyword>
<feature type="domain" description="Anthranilate synthase component I N-terminal" evidence="9">
    <location>
        <begin position="37"/>
        <end position="166"/>
    </location>
</feature>
<dbReference type="Pfam" id="PF00425">
    <property type="entry name" value="Chorismate_bind"/>
    <property type="match status" value="1"/>
</dbReference>
<evidence type="ECO:0000259" key="9">
    <source>
        <dbReference type="Pfam" id="PF04715"/>
    </source>
</evidence>
<dbReference type="PANTHER" id="PTHR11236">
    <property type="entry name" value="AMINOBENZOATE/ANTHRANILATE SYNTHASE"/>
    <property type="match status" value="1"/>
</dbReference>
<evidence type="ECO:0000256" key="6">
    <source>
        <dbReference type="ARBA" id="ARBA00023141"/>
    </source>
</evidence>
<dbReference type="Pfam" id="PF04715">
    <property type="entry name" value="Anth_synt_I_N"/>
    <property type="match status" value="1"/>
</dbReference>
<dbReference type="InterPro" id="IPR005801">
    <property type="entry name" value="ADC_synthase"/>
</dbReference>
<comment type="pathway">
    <text evidence="1">Amino-acid biosynthesis; L-tryptophan biosynthesis; L-tryptophan from chorismate: step 1/5.</text>
</comment>
<dbReference type="InterPro" id="IPR005256">
    <property type="entry name" value="Anth_synth_I_PabB"/>
</dbReference>
<dbReference type="Proteomes" id="UP000008370">
    <property type="component" value="Unassembled WGS sequence"/>
</dbReference>
<dbReference type="HOGENOM" id="CLU_006493_9_3_1"/>
<keyword evidence="7" id="KW-0456">Lyase</keyword>
<evidence type="ECO:0000256" key="7">
    <source>
        <dbReference type="ARBA" id="ARBA00023239"/>
    </source>
</evidence>
<dbReference type="AlphaFoldDB" id="K5VRB5"/>
<gene>
    <name evidence="10" type="ORF">PHACADRAFT_33618</name>
</gene>